<dbReference type="EMBL" id="CALNXI010000820">
    <property type="protein sequence ID" value="CAH3141549.1"/>
    <property type="molecule type" value="Genomic_DNA"/>
</dbReference>
<comment type="caution">
    <text evidence="1">The sequence shown here is derived from an EMBL/GenBank/DDBJ whole genome shotgun (WGS) entry which is preliminary data.</text>
</comment>
<dbReference type="Proteomes" id="UP001159427">
    <property type="component" value="Unassembled WGS sequence"/>
</dbReference>
<feature type="non-terminal residue" evidence="1">
    <location>
        <position position="183"/>
    </location>
</feature>
<sequence length="183" mass="20316">MLPQAGLGRKKIKLLEDDTDEDVLNKLTSDAKDEFGNTSGFPQPRTSGGFEMLQCLANSKNISVSGTFWSFCDLQSALGGQAKIYLRPIQKNLSTRSEEPKRSESLLKEKCCCCQKPFLLSEMREHSLQCTGNFVGYSDKDVTDLSAVMKGGPDSRNESTQSSLKVPIFLLQHSSLLMYIEHP</sequence>
<organism evidence="1 2">
    <name type="scientific">Porites evermanni</name>
    <dbReference type="NCBI Taxonomy" id="104178"/>
    <lineage>
        <taxon>Eukaryota</taxon>
        <taxon>Metazoa</taxon>
        <taxon>Cnidaria</taxon>
        <taxon>Anthozoa</taxon>
        <taxon>Hexacorallia</taxon>
        <taxon>Scleractinia</taxon>
        <taxon>Fungiina</taxon>
        <taxon>Poritidae</taxon>
        <taxon>Porites</taxon>
    </lineage>
</organism>
<evidence type="ECO:0000313" key="1">
    <source>
        <dbReference type="EMBL" id="CAH3141549.1"/>
    </source>
</evidence>
<keyword evidence="2" id="KW-1185">Reference proteome</keyword>
<proteinExistence type="predicted"/>
<gene>
    <name evidence="1" type="ORF">PEVE_00042220</name>
</gene>
<protein>
    <submittedName>
        <fullName evidence="1">Uncharacterized protein</fullName>
    </submittedName>
</protein>
<name>A0ABN8PE56_9CNID</name>
<accession>A0ABN8PE56</accession>
<reference evidence="1 2" key="1">
    <citation type="submission" date="2022-05" db="EMBL/GenBank/DDBJ databases">
        <authorList>
            <consortium name="Genoscope - CEA"/>
            <person name="William W."/>
        </authorList>
    </citation>
    <scope>NUCLEOTIDE SEQUENCE [LARGE SCALE GENOMIC DNA]</scope>
</reference>
<evidence type="ECO:0000313" key="2">
    <source>
        <dbReference type="Proteomes" id="UP001159427"/>
    </source>
</evidence>